<dbReference type="InterPro" id="IPR033469">
    <property type="entry name" value="CYTH-like_dom_sf"/>
</dbReference>
<name>A0AAF0FQ63_9EURY</name>
<dbReference type="Pfam" id="PF01928">
    <property type="entry name" value="CYTH"/>
    <property type="match status" value="1"/>
</dbReference>
<dbReference type="PROSITE" id="PS51707">
    <property type="entry name" value="CYTH"/>
    <property type="match status" value="1"/>
</dbReference>
<reference evidence="2" key="1">
    <citation type="submission" date="2022-01" db="EMBL/GenBank/DDBJ databases">
        <title>Complete genome of Methanomicrobium antiquum DSM 21220.</title>
        <authorList>
            <person name="Chen S.-C."/>
            <person name="You Y.-T."/>
            <person name="Zhou Y.-Z."/>
            <person name="Lai M.-C."/>
        </authorList>
    </citation>
    <scope>NUCLEOTIDE SEQUENCE</scope>
    <source>
        <strain evidence="2">DSM 21220</strain>
    </source>
</reference>
<dbReference type="GeneID" id="79950170"/>
<dbReference type="InterPro" id="IPR023577">
    <property type="entry name" value="CYTH_domain"/>
</dbReference>
<dbReference type="RefSeq" id="WP_278098780.1">
    <property type="nucleotide sequence ID" value="NZ_CP091092.1"/>
</dbReference>
<dbReference type="SMART" id="SM01118">
    <property type="entry name" value="CYTH"/>
    <property type="match status" value="1"/>
</dbReference>
<dbReference type="Proteomes" id="UP001218895">
    <property type="component" value="Chromosome"/>
</dbReference>
<organism evidence="2 3">
    <name type="scientific">Methanomicrobium antiquum</name>
    <dbReference type="NCBI Taxonomy" id="487686"/>
    <lineage>
        <taxon>Archaea</taxon>
        <taxon>Methanobacteriati</taxon>
        <taxon>Methanobacteriota</taxon>
        <taxon>Stenosarchaea group</taxon>
        <taxon>Methanomicrobia</taxon>
        <taxon>Methanomicrobiales</taxon>
        <taxon>Methanomicrobiaceae</taxon>
        <taxon>Methanomicrobium</taxon>
    </lineage>
</organism>
<dbReference type="NCBIfam" id="TIGR00318">
    <property type="entry name" value="cyaB"/>
    <property type="match status" value="1"/>
</dbReference>
<evidence type="ECO:0000259" key="1">
    <source>
        <dbReference type="PROSITE" id="PS51707"/>
    </source>
</evidence>
<evidence type="ECO:0000313" key="2">
    <source>
        <dbReference type="EMBL" id="WFN35941.1"/>
    </source>
</evidence>
<proteinExistence type="predicted"/>
<keyword evidence="3" id="KW-1185">Reference proteome</keyword>
<protein>
    <submittedName>
        <fullName evidence="2">Class IV adenylate cyclase</fullName>
    </submittedName>
</protein>
<evidence type="ECO:0000313" key="3">
    <source>
        <dbReference type="Proteomes" id="UP001218895"/>
    </source>
</evidence>
<feature type="domain" description="CYTH" evidence="1">
    <location>
        <begin position="1"/>
        <end position="172"/>
    </location>
</feature>
<dbReference type="InterPro" id="IPR008173">
    <property type="entry name" value="Adenylyl_cyclase_CyaB"/>
</dbReference>
<dbReference type="CDD" id="cd07890">
    <property type="entry name" value="CYTH-like_AC_IV-like"/>
    <property type="match status" value="1"/>
</dbReference>
<dbReference type="EMBL" id="CP091092">
    <property type="protein sequence ID" value="WFN35941.1"/>
    <property type="molecule type" value="Genomic_DNA"/>
</dbReference>
<dbReference type="KEGG" id="manq:L1994_07190"/>
<dbReference type="SUPFAM" id="SSF55154">
    <property type="entry name" value="CYTH-like phosphatases"/>
    <property type="match status" value="1"/>
</dbReference>
<dbReference type="AlphaFoldDB" id="A0AAF0FQ63"/>
<accession>A0AAF0FQ63</accession>
<dbReference type="PANTHER" id="PTHR21028:SF2">
    <property type="entry name" value="CYTH DOMAIN-CONTAINING PROTEIN"/>
    <property type="match status" value="1"/>
</dbReference>
<gene>
    <name evidence="2" type="primary">cyaB</name>
    <name evidence="2" type="ORF">L1994_07190</name>
</gene>
<sequence>MLEVEAKIKLDSIDEIKAILKEKKARFISKSIQKDTYFNSNQRDFAKTDEALRIRDNEGKYELTYKGPKVKGTDAKAREEFNVDINSAENLEEIFIRLGFFKSSNVFKTREEYSYKNTTIALDVLEGLGHFIEIEVVSDDKEEAIELIDSVKSDLGIKGENIRESYLEMLLNKK</sequence>
<dbReference type="PANTHER" id="PTHR21028">
    <property type="entry name" value="SI:CH211-156B7.4"/>
    <property type="match status" value="1"/>
</dbReference>
<dbReference type="Gene3D" id="2.40.320.10">
    <property type="entry name" value="Hypothetical Protein Pfu-838710-001"/>
    <property type="match status" value="1"/>
</dbReference>